<evidence type="ECO:0000313" key="3">
    <source>
        <dbReference type="EMBL" id="MFC5455495.1"/>
    </source>
</evidence>
<gene>
    <name evidence="3" type="ORF">ACFQDI_11555</name>
</gene>
<keyword evidence="2" id="KW-0812">Transmembrane</keyword>
<keyword evidence="2" id="KW-0472">Membrane</keyword>
<accession>A0ABW0KPW7</accession>
<reference evidence="4" key="1">
    <citation type="journal article" date="2019" name="Int. J. Syst. Evol. Microbiol.">
        <title>The Global Catalogue of Microorganisms (GCM) 10K type strain sequencing project: providing services to taxonomists for standard genome sequencing and annotation.</title>
        <authorList>
            <consortium name="The Broad Institute Genomics Platform"/>
            <consortium name="The Broad Institute Genome Sequencing Center for Infectious Disease"/>
            <person name="Wu L."/>
            <person name="Ma J."/>
        </authorList>
    </citation>
    <scope>NUCLEOTIDE SEQUENCE [LARGE SCALE GENOMIC DNA]</scope>
    <source>
        <strain evidence="4">CGMCC 4.1469</strain>
    </source>
</reference>
<feature type="compositionally biased region" description="Low complexity" evidence="1">
    <location>
        <begin position="522"/>
        <end position="537"/>
    </location>
</feature>
<organism evidence="3 4">
    <name type="scientific">Prosthecobacter fluviatilis</name>
    <dbReference type="NCBI Taxonomy" id="445931"/>
    <lineage>
        <taxon>Bacteria</taxon>
        <taxon>Pseudomonadati</taxon>
        <taxon>Verrucomicrobiota</taxon>
        <taxon>Verrucomicrobiia</taxon>
        <taxon>Verrucomicrobiales</taxon>
        <taxon>Verrucomicrobiaceae</taxon>
        <taxon>Prosthecobacter</taxon>
    </lineage>
</organism>
<comment type="caution">
    <text evidence="3">The sequence shown here is derived from an EMBL/GenBank/DDBJ whole genome shotgun (WGS) entry which is preliminary data.</text>
</comment>
<name>A0ABW0KPW7_9BACT</name>
<evidence type="ECO:0008006" key="5">
    <source>
        <dbReference type="Google" id="ProtNLM"/>
    </source>
</evidence>
<dbReference type="EMBL" id="JBHSMQ010000004">
    <property type="protein sequence ID" value="MFC5455495.1"/>
    <property type="molecule type" value="Genomic_DNA"/>
</dbReference>
<protein>
    <recommendedName>
        <fullName evidence="5">SLA1 homology domain-containing protein</fullName>
    </recommendedName>
</protein>
<evidence type="ECO:0000256" key="1">
    <source>
        <dbReference type="SAM" id="MobiDB-lite"/>
    </source>
</evidence>
<keyword evidence="4" id="KW-1185">Reference proteome</keyword>
<proteinExistence type="predicted"/>
<sequence>MLIWKGHGILIPIFAFLGATVLGMAFAAGYAATHWEWVLRMVKPASGWGAVLAIWLYGRTIGKTVIKTYLDPATHQQVAIKKSHSFFFIGPMIWAGLAGVMACFATVESFKKSSAELLSEYTPKASSPAATAFHEANNLIDMDKGKTAYGNTPAAEKLAEAFSQMVMMGREMGVEKTKKKSRISLSHGKFLSYCRINPDSCAFMVHVPDLRKFTEDAKRYMVEMAWSVASLHAAELKPRPKRVAVGVRGAFLYDEVVEGPVPDAKTLAASETDEDWAAGIEHRYSGSDATKHLEAYFEPHAPGAVLPTLEGGAMAGGNEPAEKQPAKAGMDAASTAQAQEEFDRLIKQFEKMEPGQAEGNVQPAKELAAAYAQAVWDGFPFAPALRDQMPHFSAHVHLRNDTAAILLGLPGEGVMPPGGFARCEPVAWKMAALASEQMMPKPSRMILILFMDGQIIKSFINARSTTEWRSEEEIEGTSHPEKLLPFFSPMTDRVMIAVNTPVKFVTAENKKAGSRSKKTTQTPASPAAETAKPAASPMTAPSPLPTVVRDWKDSTGRVMQASLESFTTPAKDAGRFKRADGQVFEVPFARLSAEDQQFIRDLAAQP</sequence>
<evidence type="ECO:0000256" key="2">
    <source>
        <dbReference type="SAM" id="Phobius"/>
    </source>
</evidence>
<evidence type="ECO:0000313" key="4">
    <source>
        <dbReference type="Proteomes" id="UP001596052"/>
    </source>
</evidence>
<feature type="transmembrane region" description="Helical" evidence="2">
    <location>
        <begin position="86"/>
        <end position="107"/>
    </location>
</feature>
<feature type="region of interest" description="Disordered" evidence="1">
    <location>
        <begin position="507"/>
        <end position="547"/>
    </location>
</feature>
<feature type="transmembrane region" description="Helical" evidence="2">
    <location>
        <begin position="37"/>
        <end position="57"/>
    </location>
</feature>
<dbReference type="RefSeq" id="WP_377166637.1">
    <property type="nucleotide sequence ID" value="NZ_JBHSMQ010000004.1"/>
</dbReference>
<dbReference type="Gene3D" id="2.30.30.700">
    <property type="entry name" value="SLA1 homology domain 1"/>
    <property type="match status" value="1"/>
</dbReference>
<keyword evidence="2" id="KW-1133">Transmembrane helix</keyword>
<dbReference type="Proteomes" id="UP001596052">
    <property type="component" value="Unassembled WGS sequence"/>
</dbReference>